<evidence type="ECO:0000313" key="2">
    <source>
        <dbReference type="Proteomes" id="UP000295008"/>
    </source>
</evidence>
<accession>A0A4R1R8M9</accession>
<organism evidence="1 2">
    <name type="scientific">Hydrogenispora ethanolica</name>
    <dbReference type="NCBI Taxonomy" id="1082276"/>
    <lineage>
        <taxon>Bacteria</taxon>
        <taxon>Bacillati</taxon>
        <taxon>Bacillota</taxon>
        <taxon>Hydrogenispora</taxon>
    </lineage>
</organism>
<protein>
    <submittedName>
        <fullName evidence="1">Uncharacterized protein</fullName>
    </submittedName>
</protein>
<proteinExistence type="predicted"/>
<keyword evidence="2" id="KW-1185">Reference proteome</keyword>
<dbReference type="EMBL" id="SLUN01000030">
    <property type="protein sequence ID" value="TCL61909.1"/>
    <property type="molecule type" value="Genomic_DNA"/>
</dbReference>
<dbReference type="Proteomes" id="UP000295008">
    <property type="component" value="Unassembled WGS sequence"/>
</dbReference>
<evidence type="ECO:0000313" key="1">
    <source>
        <dbReference type="EMBL" id="TCL61909.1"/>
    </source>
</evidence>
<comment type="caution">
    <text evidence="1">The sequence shown here is derived from an EMBL/GenBank/DDBJ whole genome shotgun (WGS) entry which is preliminary data.</text>
</comment>
<reference evidence="1 2" key="1">
    <citation type="submission" date="2019-03" db="EMBL/GenBank/DDBJ databases">
        <title>Genomic Encyclopedia of Type Strains, Phase IV (KMG-IV): sequencing the most valuable type-strain genomes for metagenomic binning, comparative biology and taxonomic classification.</title>
        <authorList>
            <person name="Goeker M."/>
        </authorList>
    </citation>
    <scope>NUCLEOTIDE SEQUENCE [LARGE SCALE GENOMIC DNA]</scope>
    <source>
        <strain evidence="1 2">LX-B</strain>
    </source>
</reference>
<name>A0A4R1R8M9_HYDET</name>
<dbReference type="AlphaFoldDB" id="A0A4R1R8M9"/>
<gene>
    <name evidence="1" type="ORF">EDC14_103011</name>
</gene>
<sequence length="70" mass="8136">MAFRRVKTRLFEMFIMDPPFQSPATGQNTIVGLLLFSYFLLCAAEGENDMDWLLDNGKGRGYINFIERIR</sequence>